<evidence type="ECO:0000256" key="2">
    <source>
        <dbReference type="ARBA" id="ARBA00022737"/>
    </source>
</evidence>
<feature type="repeat" description="WD" evidence="3">
    <location>
        <begin position="498"/>
        <end position="539"/>
    </location>
</feature>
<comment type="caution">
    <text evidence="5">The sequence shown here is derived from an EMBL/GenBank/DDBJ whole genome shotgun (WGS) entry which is preliminary data.</text>
</comment>
<evidence type="ECO:0000256" key="4">
    <source>
        <dbReference type="SAM" id="MobiDB-lite"/>
    </source>
</evidence>
<dbReference type="Gene3D" id="2.130.10.10">
    <property type="entry name" value="YVTN repeat-like/Quinoprotein amine dehydrogenase"/>
    <property type="match status" value="3"/>
</dbReference>
<dbReference type="InterPro" id="IPR015943">
    <property type="entry name" value="WD40/YVTN_repeat-like_dom_sf"/>
</dbReference>
<dbReference type="EMBL" id="JASBNA010000031">
    <property type="protein sequence ID" value="KAK7683244.1"/>
    <property type="molecule type" value="Genomic_DNA"/>
</dbReference>
<feature type="repeat" description="WD" evidence="3">
    <location>
        <begin position="544"/>
        <end position="585"/>
    </location>
</feature>
<feature type="repeat" description="WD" evidence="3">
    <location>
        <begin position="711"/>
        <end position="752"/>
    </location>
</feature>
<dbReference type="InterPro" id="IPR019775">
    <property type="entry name" value="WD40_repeat_CS"/>
</dbReference>
<dbReference type="Proteomes" id="UP001385951">
    <property type="component" value="Unassembled WGS sequence"/>
</dbReference>
<evidence type="ECO:0000256" key="3">
    <source>
        <dbReference type="PROSITE-ProRule" id="PRU00221"/>
    </source>
</evidence>
<dbReference type="PROSITE" id="PS50294">
    <property type="entry name" value="WD_REPEATS_REGION"/>
    <property type="match status" value="6"/>
</dbReference>
<keyword evidence="1 3" id="KW-0853">WD repeat</keyword>
<feature type="repeat" description="WD" evidence="3">
    <location>
        <begin position="454"/>
        <end position="495"/>
    </location>
</feature>
<evidence type="ECO:0000256" key="1">
    <source>
        <dbReference type="ARBA" id="ARBA00022574"/>
    </source>
</evidence>
<dbReference type="SMART" id="SM00320">
    <property type="entry name" value="WD40"/>
    <property type="match status" value="8"/>
</dbReference>
<dbReference type="GO" id="GO:0016251">
    <property type="term" value="F:RNA polymerase II general transcription initiation factor activity"/>
    <property type="evidence" value="ECO:0007669"/>
    <property type="project" value="TreeGrafter"/>
</dbReference>
<feature type="compositionally biased region" description="Polar residues" evidence="4">
    <location>
        <begin position="402"/>
        <end position="413"/>
    </location>
</feature>
<feature type="repeat" description="WD" evidence="3">
    <location>
        <begin position="627"/>
        <end position="668"/>
    </location>
</feature>
<evidence type="ECO:0000313" key="5">
    <source>
        <dbReference type="EMBL" id="KAK7683244.1"/>
    </source>
</evidence>
<sequence>MTDHSPWKVYAEQLAPKNYGFPVYYPEHPSQEYQSPAQIGDVGIIREGKFKPFFNVIDEDSPLNKRRKRFPPKFEPLVYDEILVDHEYNFLQSTVFSRTVISVEASVSGGTGDIFTGLGVKGSLKITTTKDKAACLFLKDPAIRDYVPQPCLPFYKYLETHERHWKEFFRAIGLDCKQPAHNPVLVTGSVKTSSWGIVVMSGESEEHQISFDAPIGHVATAGAGIGYKKETSHAPTVRMGPLPPPNALNIPQEVKPRSSNEYDQTIFLKYIKIKYRWGILKRLEAAGSERSEDPAEDESGSPQPEMESNESSSYDPLDDVLDYILQHSDADMAIASTDDIGELCPGGWPEDVRMFLDSSRPTITQVGGEVKRAYLCIEDMIIKRNTSRYTYHTPMDIDPDYGSNSSQGSPSTRTTDHGKSVAPPSIASGTLILARKLRDLIPDLDWPHRMFLEHRTEGGSVICMAVSPDGRYVASSFEDRTIRLWSLKSEALAYKLLNDEEGDMIFSLAWSQDSTKLISGSNDANGAIWDISSAENDVTPMHVLKGHASDVQTVAISPDGTKAATGSVDASVKLWNVDNGINYATLDDFTGVISCVDFSPDNMRFALSVDSTVWICSAETGERLVELQGHDGLICAFSFASNGARVVTGSEDHTARVWEVETGNELVTIREHSGPVWSVAFSPDDNEILTGSYDSLVSVCDSLTGTNRLLLRDRPSIVNIALYTPGGDYIVAGCQDGAVKIWRNDTGKFIAEIQGHKDKVKNVGFTPKGNKIVTSGDDGTVRVWDLIDILRVA</sequence>
<feature type="region of interest" description="Disordered" evidence="4">
    <location>
        <begin position="394"/>
        <end position="423"/>
    </location>
</feature>
<organism evidence="5 6">
    <name type="scientific">Cerrena zonata</name>
    <dbReference type="NCBI Taxonomy" id="2478898"/>
    <lineage>
        <taxon>Eukaryota</taxon>
        <taxon>Fungi</taxon>
        <taxon>Dikarya</taxon>
        <taxon>Basidiomycota</taxon>
        <taxon>Agaricomycotina</taxon>
        <taxon>Agaricomycetes</taxon>
        <taxon>Polyporales</taxon>
        <taxon>Cerrenaceae</taxon>
        <taxon>Cerrena</taxon>
    </lineage>
</organism>
<dbReference type="SUPFAM" id="SSF50978">
    <property type="entry name" value="WD40 repeat-like"/>
    <property type="match status" value="1"/>
</dbReference>
<dbReference type="SUPFAM" id="SSF50998">
    <property type="entry name" value="Quinoprotein alcohol dehydrogenase-like"/>
    <property type="match status" value="1"/>
</dbReference>
<dbReference type="AlphaFoldDB" id="A0AAW0FYH7"/>
<proteinExistence type="predicted"/>
<feature type="repeat" description="WD" evidence="3">
    <location>
        <begin position="669"/>
        <end position="699"/>
    </location>
</feature>
<dbReference type="InterPro" id="IPR020472">
    <property type="entry name" value="WD40_PAC1"/>
</dbReference>
<dbReference type="PANTHER" id="PTHR19879">
    <property type="entry name" value="TRANSCRIPTION INITIATION FACTOR TFIID"/>
    <property type="match status" value="1"/>
</dbReference>
<feature type="region of interest" description="Disordered" evidence="4">
    <location>
        <begin position="286"/>
        <end position="315"/>
    </location>
</feature>
<dbReference type="PANTHER" id="PTHR19879:SF9">
    <property type="entry name" value="TRANSCRIPTION INITIATION FACTOR TFIID SUBUNIT 5"/>
    <property type="match status" value="1"/>
</dbReference>
<dbReference type="PRINTS" id="PR00320">
    <property type="entry name" value="GPROTEINBRPT"/>
</dbReference>
<keyword evidence="6" id="KW-1185">Reference proteome</keyword>
<keyword evidence="2" id="KW-0677">Repeat</keyword>
<protein>
    <recommendedName>
        <fullName evidence="7">WD40 repeat-like protein</fullName>
    </recommendedName>
</protein>
<gene>
    <name evidence="5" type="ORF">QCA50_013506</name>
</gene>
<dbReference type="CDD" id="cd00200">
    <property type="entry name" value="WD40"/>
    <property type="match status" value="1"/>
</dbReference>
<dbReference type="GO" id="GO:0005669">
    <property type="term" value="C:transcription factor TFIID complex"/>
    <property type="evidence" value="ECO:0007669"/>
    <property type="project" value="TreeGrafter"/>
</dbReference>
<feature type="repeat" description="WD" evidence="3">
    <location>
        <begin position="753"/>
        <end position="786"/>
    </location>
</feature>
<dbReference type="GO" id="GO:0006367">
    <property type="term" value="P:transcription initiation at RNA polymerase II promoter"/>
    <property type="evidence" value="ECO:0007669"/>
    <property type="project" value="TreeGrafter"/>
</dbReference>
<dbReference type="InterPro" id="IPR001680">
    <property type="entry name" value="WD40_rpt"/>
</dbReference>
<accession>A0AAW0FYH7</accession>
<name>A0AAW0FYH7_9APHY</name>
<dbReference type="InterPro" id="IPR036322">
    <property type="entry name" value="WD40_repeat_dom_sf"/>
</dbReference>
<dbReference type="InterPro" id="IPR011047">
    <property type="entry name" value="Quinoprotein_ADH-like_sf"/>
</dbReference>
<dbReference type="PROSITE" id="PS00678">
    <property type="entry name" value="WD_REPEATS_1"/>
    <property type="match status" value="3"/>
</dbReference>
<dbReference type="PROSITE" id="PS50082">
    <property type="entry name" value="WD_REPEATS_2"/>
    <property type="match status" value="7"/>
</dbReference>
<dbReference type="Pfam" id="PF00400">
    <property type="entry name" value="WD40"/>
    <property type="match status" value="7"/>
</dbReference>
<evidence type="ECO:0008006" key="7">
    <source>
        <dbReference type="Google" id="ProtNLM"/>
    </source>
</evidence>
<reference evidence="5 6" key="1">
    <citation type="submission" date="2022-09" db="EMBL/GenBank/DDBJ databases">
        <authorList>
            <person name="Palmer J.M."/>
        </authorList>
    </citation>
    <scope>NUCLEOTIDE SEQUENCE [LARGE SCALE GENOMIC DNA]</scope>
    <source>
        <strain evidence="5 6">DSM 7382</strain>
    </source>
</reference>
<evidence type="ECO:0000313" key="6">
    <source>
        <dbReference type="Proteomes" id="UP001385951"/>
    </source>
</evidence>